<evidence type="ECO:0000313" key="3">
    <source>
        <dbReference type="Proteomes" id="UP000179014"/>
    </source>
</evidence>
<dbReference type="Proteomes" id="UP000179014">
    <property type="component" value="Unassembled WGS sequence"/>
</dbReference>
<accession>A0A1F6BUK2</accession>
<dbReference type="EMBL" id="MFKN01000027">
    <property type="protein sequence ID" value="OGG40590.1"/>
    <property type="molecule type" value="Genomic_DNA"/>
</dbReference>
<protein>
    <recommendedName>
        <fullName evidence="1">GmrSD restriction endonucleases N-terminal domain-containing protein</fullName>
    </recommendedName>
</protein>
<evidence type="ECO:0000313" key="2">
    <source>
        <dbReference type="EMBL" id="OGG40590.1"/>
    </source>
</evidence>
<sequence length="199" mass="23589">MAEIATEKVRLLEVLESDGRIIVPRYQRSYSWEIENVSELWEDIANTILKDNREHFAGALIFCDSSPSKEQLNFEIVDGQQRLISLSILLRVIYDNLNSKTGLANDIYDHIERGRYEEKRYFKLTLGETDQEFFKLFIQEKDRPAQGRRGKYKSHKRIVSAYNYFDLKIKELIKGKRRNSELVLEELFKKLRTHLKNNV</sequence>
<dbReference type="PANTHER" id="PTHR35149:SF2">
    <property type="entry name" value="DUF262 DOMAIN-CONTAINING PROTEIN"/>
    <property type="match status" value="1"/>
</dbReference>
<dbReference type="Pfam" id="PF03235">
    <property type="entry name" value="GmrSD_N"/>
    <property type="match status" value="1"/>
</dbReference>
<comment type="caution">
    <text evidence="2">The sequence shown here is derived from an EMBL/GenBank/DDBJ whole genome shotgun (WGS) entry which is preliminary data.</text>
</comment>
<organism evidence="2 3">
    <name type="scientific">Candidatus Kaiserbacteria bacterium GWA2_50_9</name>
    <dbReference type="NCBI Taxonomy" id="1798474"/>
    <lineage>
        <taxon>Bacteria</taxon>
        <taxon>Candidatus Kaiseribacteriota</taxon>
    </lineage>
</organism>
<proteinExistence type="predicted"/>
<reference evidence="2 3" key="1">
    <citation type="journal article" date="2016" name="Nat. Commun.">
        <title>Thousands of microbial genomes shed light on interconnected biogeochemical processes in an aquifer system.</title>
        <authorList>
            <person name="Anantharaman K."/>
            <person name="Brown C.T."/>
            <person name="Hug L.A."/>
            <person name="Sharon I."/>
            <person name="Castelle C.J."/>
            <person name="Probst A.J."/>
            <person name="Thomas B.C."/>
            <person name="Singh A."/>
            <person name="Wilkins M.J."/>
            <person name="Karaoz U."/>
            <person name="Brodie E.L."/>
            <person name="Williams K.H."/>
            <person name="Hubbard S.S."/>
            <person name="Banfield J.F."/>
        </authorList>
    </citation>
    <scope>NUCLEOTIDE SEQUENCE [LARGE SCALE GENOMIC DNA]</scope>
</reference>
<name>A0A1F6BUK2_9BACT</name>
<dbReference type="STRING" id="1798474.A2118_03170"/>
<gene>
    <name evidence="2" type="ORF">A2118_03170</name>
</gene>
<evidence type="ECO:0000259" key="1">
    <source>
        <dbReference type="Pfam" id="PF03235"/>
    </source>
</evidence>
<dbReference type="AlphaFoldDB" id="A0A1F6BUK2"/>
<feature type="domain" description="GmrSD restriction endonucleases N-terminal" evidence="1">
    <location>
        <begin position="14"/>
        <end position="172"/>
    </location>
</feature>
<dbReference type="PANTHER" id="PTHR35149">
    <property type="entry name" value="SLL5132 PROTEIN"/>
    <property type="match status" value="1"/>
</dbReference>
<dbReference type="InterPro" id="IPR004919">
    <property type="entry name" value="GmrSD_N"/>
</dbReference>